<evidence type="ECO:0000256" key="8">
    <source>
        <dbReference type="PROSITE-ProRule" id="PRU00169"/>
    </source>
</evidence>
<dbReference type="GO" id="GO:0000160">
    <property type="term" value="P:phosphorelay signal transduction system"/>
    <property type="evidence" value="ECO:0007669"/>
    <property type="project" value="UniProtKB-KW"/>
</dbReference>
<evidence type="ECO:0000256" key="6">
    <source>
        <dbReference type="ARBA" id="ARBA00023125"/>
    </source>
</evidence>
<dbReference type="PANTHER" id="PTHR42713">
    <property type="entry name" value="HISTIDINE KINASE-RELATED"/>
    <property type="match status" value="1"/>
</dbReference>
<evidence type="ECO:0000256" key="5">
    <source>
        <dbReference type="ARBA" id="ARBA00023015"/>
    </source>
</evidence>
<dbReference type="Gene3D" id="1.10.10.60">
    <property type="entry name" value="Homeodomain-like"/>
    <property type="match status" value="2"/>
</dbReference>
<keyword evidence="5" id="KW-0805">Transcription regulation</keyword>
<name>A0AA95L1R5_9BACL</name>
<protein>
    <submittedName>
        <fullName evidence="11">Response regulator</fullName>
    </submittedName>
</protein>
<dbReference type="PROSITE" id="PS50110">
    <property type="entry name" value="RESPONSE_REGULATORY"/>
    <property type="match status" value="1"/>
</dbReference>
<feature type="modified residue" description="4-aspartylphosphate" evidence="8">
    <location>
        <position position="55"/>
    </location>
</feature>
<dbReference type="GO" id="GO:0043565">
    <property type="term" value="F:sequence-specific DNA binding"/>
    <property type="evidence" value="ECO:0007669"/>
    <property type="project" value="InterPro"/>
</dbReference>
<dbReference type="PROSITE" id="PS01124">
    <property type="entry name" value="HTH_ARAC_FAMILY_2"/>
    <property type="match status" value="1"/>
</dbReference>
<keyword evidence="4" id="KW-0902">Two-component regulatory system</keyword>
<evidence type="ECO:0000256" key="2">
    <source>
        <dbReference type="ARBA" id="ARBA00022490"/>
    </source>
</evidence>
<dbReference type="InterPro" id="IPR018060">
    <property type="entry name" value="HTH_AraC"/>
</dbReference>
<evidence type="ECO:0000259" key="9">
    <source>
        <dbReference type="PROSITE" id="PS01124"/>
    </source>
</evidence>
<feature type="domain" description="Response regulatory" evidence="10">
    <location>
        <begin position="3"/>
        <end position="120"/>
    </location>
</feature>
<keyword evidence="6" id="KW-0238">DNA-binding</keyword>
<keyword evidence="2" id="KW-0963">Cytoplasm</keyword>
<dbReference type="PANTHER" id="PTHR42713:SF3">
    <property type="entry name" value="TRANSCRIPTIONAL REGULATORY PROTEIN HPTR"/>
    <property type="match status" value="1"/>
</dbReference>
<sequence>MKKVFLVDDEILIRETIRDCVHWEQEGFLYCGDASDGEVALPLIEELHPDILITDIKMPFMNGLELCTLVRQRMPEIKIIILSGHGEFEYARSALSIGIEEYCLKPISSADLTSLLRSVSRKIDKERSEQAQLERLRRNESMGRVQSRAKLLDDLCSGFLTTPEALHAASQLEVPLVARYYAVVVMDLRDADDLAGVHMPDQQAAGEMTWARSRAAEGFETGTNEDTPEGLTHDASLLLGQAAELSTVNKQLMQQINAWEEDTALPFRQSRTKTGWIIKGDTVDTLNERIEPFRRLQESAAEHSRSCVMAVGIGSIQDRLQGVHLSCLEAEEDMHWQRLSRQNRRNLWEATRSTLHSSIFLDRQAFIGFLKVGSPPETPGFIRDFAAVLQPVDWSTSLIGYYILNDITLEVIRTAEELYRQPESPDSYLQPFQSEIEAIREWEDACAYLTRLAEQFWLWRTRSSDRYAHLLAQVKAYIQANYDKDRISLQDAADYVNVSPSHLSKIFSQETGQTFIEFLTQTRIRKAMELLHSTQAKTYEIAFQVGYSDPHYFSNLFKRTTGMTTTQFRRKGTVPAALYGAEGAADESSQTISL</sequence>
<dbReference type="SUPFAM" id="SSF52172">
    <property type="entry name" value="CheY-like"/>
    <property type="match status" value="1"/>
</dbReference>
<reference evidence="11" key="1">
    <citation type="submission" date="2023-05" db="EMBL/GenBank/DDBJ databases">
        <title>Comparative genomics of Bacillaceae isolates and their secondary metabolite potential.</title>
        <authorList>
            <person name="Song L."/>
            <person name="Nielsen L.J."/>
            <person name="Mohite O."/>
            <person name="Xu X."/>
            <person name="Weber T."/>
            <person name="Kovacs A.T."/>
        </authorList>
    </citation>
    <scope>NUCLEOTIDE SEQUENCE</scope>
    <source>
        <strain evidence="11">B2_4</strain>
    </source>
</reference>
<dbReference type="InterPro" id="IPR001789">
    <property type="entry name" value="Sig_transdc_resp-reg_receiver"/>
</dbReference>
<dbReference type="SUPFAM" id="SSF46689">
    <property type="entry name" value="Homeodomain-like"/>
    <property type="match status" value="2"/>
</dbReference>
<dbReference type="SMART" id="SM00448">
    <property type="entry name" value="REC"/>
    <property type="match status" value="1"/>
</dbReference>
<gene>
    <name evidence="11" type="ORF">QNH46_06305</name>
</gene>
<evidence type="ECO:0000313" key="12">
    <source>
        <dbReference type="Proteomes" id="UP001177943"/>
    </source>
</evidence>
<dbReference type="CDD" id="cd17536">
    <property type="entry name" value="REC_YesN-like"/>
    <property type="match status" value="1"/>
</dbReference>
<dbReference type="Proteomes" id="UP001177943">
    <property type="component" value="Chromosome"/>
</dbReference>
<feature type="domain" description="HTH araC/xylS-type" evidence="9">
    <location>
        <begin position="472"/>
        <end position="571"/>
    </location>
</feature>
<dbReference type="RefSeq" id="WP_283927356.1">
    <property type="nucleotide sequence ID" value="NZ_CP126084.1"/>
</dbReference>
<evidence type="ECO:0000256" key="3">
    <source>
        <dbReference type="ARBA" id="ARBA00022553"/>
    </source>
</evidence>
<keyword evidence="7" id="KW-0804">Transcription</keyword>
<evidence type="ECO:0000259" key="10">
    <source>
        <dbReference type="PROSITE" id="PS50110"/>
    </source>
</evidence>
<evidence type="ECO:0000313" key="11">
    <source>
        <dbReference type="EMBL" id="WHX50274.1"/>
    </source>
</evidence>
<dbReference type="GO" id="GO:0003700">
    <property type="term" value="F:DNA-binding transcription factor activity"/>
    <property type="evidence" value="ECO:0007669"/>
    <property type="project" value="InterPro"/>
</dbReference>
<proteinExistence type="predicted"/>
<dbReference type="InterPro" id="IPR009057">
    <property type="entry name" value="Homeodomain-like_sf"/>
</dbReference>
<evidence type="ECO:0000256" key="7">
    <source>
        <dbReference type="ARBA" id="ARBA00023163"/>
    </source>
</evidence>
<accession>A0AA95L1R5</accession>
<dbReference type="KEGG" id="pwn:QNH46_06305"/>
<dbReference type="SMART" id="SM00342">
    <property type="entry name" value="HTH_ARAC"/>
    <property type="match status" value="1"/>
</dbReference>
<dbReference type="EMBL" id="CP126084">
    <property type="protein sequence ID" value="WHX50274.1"/>
    <property type="molecule type" value="Genomic_DNA"/>
</dbReference>
<dbReference type="Gene3D" id="3.40.50.2300">
    <property type="match status" value="1"/>
</dbReference>
<dbReference type="AlphaFoldDB" id="A0AA95L1R5"/>
<comment type="subcellular location">
    <subcellularLocation>
        <location evidence="1">Cytoplasm</location>
    </subcellularLocation>
</comment>
<dbReference type="GO" id="GO:0005737">
    <property type="term" value="C:cytoplasm"/>
    <property type="evidence" value="ECO:0007669"/>
    <property type="project" value="UniProtKB-SubCell"/>
</dbReference>
<organism evidence="11 12">
    <name type="scientific">Paenibacillus woosongensis</name>
    <dbReference type="NCBI Taxonomy" id="307580"/>
    <lineage>
        <taxon>Bacteria</taxon>
        <taxon>Bacillati</taxon>
        <taxon>Bacillota</taxon>
        <taxon>Bacilli</taxon>
        <taxon>Bacillales</taxon>
        <taxon>Paenibacillaceae</taxon>
        <taxon>Paenibacillus</taxon>
    </lineage>
</organism>
<dbReference type="InterPro" id="IPR011006">
    <property type="entry name" value="CheY-like_superfamily"/>
</dbReference>
<evidence type="ECO:0000256" key="4">
    <source>
        <dbReference type="ARBA" id="ARBA00023012"/>
    </source>
</evidence>
<dbReference type="Pfam" id="PF00072">
    <property type="entry name" value="Response_reg"/>
    <property type="match status" value="1"/>
</dbReference>
<dbReference type="Pfam" id="PF12833">
    <property type="entry name" value="HTH_18"/>
    <property type="match status" value="1"/>
</dbReference>
<evidence type="ECO:0000256" key="1">
    <source>
        <dbReference type="ARBA" id="ARBA00004496"/>
    </source>
</evidence>
<keyword evidence="3 8" id="KW-0597">Phosphoprotein</keyword>
<dbReference type="InterPro" id="IPR051552">
    <property type="entry name" value="HptR"/>
</dbReference>